<gene>
    <name evidence="3" type="ORF">ACFFSY_20595</name>
</gene>
<feature type="region of interest" description="Disordered" evidence="1">
    <location>
        <begin position="40"/>
        <end position="67"/>
    </location>
</feature>
<dbReference type="EMBL" id="JBHMDO010000033">
    <property type="protein sequence ID" value="MFB9328336.1"/>
    <property type="molecule type" value="Genomic_DNA"/>
</dbReference>
<dbReference type="Pfam" id="PF14262">
    <property type="entry name" value="Cthe_2159"/>
    <property type="match status" value="1"/>
</dbReference>
<organism evidence="3 4">
    <name type="scientific">Paenibacillus aurantiacus</name>
    <dbReference type="NCBI Taxonomy" id="1936118"/>
    <lineage>
        <taxon>Bacteria</taxon>
        <taxon>Bacillati</taxon>
        <taxon>Bacillota</taxon>
        <taxon>Bacilli</taxon>
        <taxon>Bacillales</taxon>
        <taxon>Paenibacillaceae</taxon>
        <taxon>Paenibacillus</taxon>
    </lineage>
</organism>
<sequence>MKTNKMKNISAIAMAALLSVTAVGCSTAQVNSGGTVATTQTASSTASSSASSTTATPTAAAAETTTTATTGTTASVLDTTELFSDRDLEQSTDIAAATQIKMESNQDITLSKEGVYVLSGEVENVTVVVEAAEDAKIQIVLDGVSITNEDAPAIYVKAADKVFVTSTDSENHMEVTGSYTAAGDTNVDAVIFSKADMTLNGTGTLAIVSNQGNGISSKDDLKITGGVYTIHSSADAIEANDAILIHDGTITIDTDKDALHSENEEDASLGNIYMEGGALTINAADDAITANNLIQIDGGTMNIETSEEGIEANNIKVNDGQITLYANNDGINATPKVNADAAIEVNGGTIVVSVASGDTDAFDSNGDIYINGGTIKVEASSAFDADGIAQLNGGDVTVNGEKITQITQSRGGGVRGMRR</sequence>
<evidence type="ECO:0000256" key="1">
    <source>
        <dbReference type="SAM" id="MobiDB-lite"/>
    </source>
</evidence>
<evidence type="ECO:0000313" key="3">
    <source>
        <dbReference type="EMBL" id="MFB9328336.1"/>
    </source>
</evidence>
<name>A0ABV5KSX8_9BACL</name>
<comment type="caution">
    <text evidence="3">The sequence shown here is derived from an EMBL/GenBank/DDBJ whole genome shotgun (WGS) entry which is preliminary data.</text>
</comment>
<proteinExistence type="predicted"/>
<accession>A0ABV5KSX8</accession>
<dbReference type="InterPro" id="IPR025584">
    <property type="entry name" value="Cthe_2159"/>
</dbReference>
<evidence type="ECO:0000313" key="4">
    <source>
        <dbReference type="Proteomes" id="UP001589747"/>
    </source>
</evidence>
<dbReference type="Proteomes" id="UP001589747">
    <property type="component" value="Unassembled WGS sequence"/>
</dbReference>
<reference evidence="3 4" key="1">
    <citation type="submission" date="2024-09" db="EMBL/GenBank/DDBJ databases">
        <authorList>
            <person name="Sun Q."/>
            <person name="Mori K."/>
        </authorList>
    </citation>
    <scope>NUCLEOTIDE SEQUENCE [LARGE SCALE GENOMIC DNA]</scope>
    <source>
        <strain evidence="3 4">TISTR 2452</strain>
    </source>
</reference>
<protein>
    <submittedName>
        <fullName evidence="3">Carbohydrate-binding domain-containing protein</fullName>
    </submittedName>
</protein>
<dbReference type="PROSITE" id="PS51257">
    <property type="entry name" value="PROKAR_LIPOPROTEIN"/>
    <property type="match status" value="1"/>
</dbReference>
<keyword evidence="4" id="KW-1185">Reference proteome</keyword>
<keyword evidence="2" id="KW-0732">Signal</keyword>
<feature type="chain" id="PRO_5045651387" evidence="2">
    <location>
        <begin position="29"/>
        <end position="419"/>
    </location>
</feature>
<evidence type="ECO:0000256" key="2">
    <source>
        <dbReference type="SAM" id="SignalP"/>
    </source>
</evidence>
<feature type="signal peptide" evidence="2">
    <location>
        <begin position="1"/>
        <end position="28"/>
    </location>
</feature>
<dbReference type="RefSeq" id="WP_377497531.1">
    <property type="nucleotide sequence ID" value="NZ_JBHMDO010000033.1"/>
</dbReference>